<evidence type="ECO:0000256" key="2">
    <source>
        <dbReference type="ARBA" id="ARBA00023242"/>
    </source>
</evidence>
<gene>
    <name evidence="4 6" type="ORF">BDZ99DRAFT_403903</name>
</gene>
<dbReference type="CDD" id="cd00067">
    <property type="entry name" value="GAL4"/>
    <property type="match status" value="1"/>
</dbReference>
<evidence type="ECO:0000313" key="4">
    <source>
        <dbReference type="EMBL" id="KAF2816771.1"/>
    </source>
</evidence>
<evidence type="ECO:0000256" key="1">
    <source>
        <dbReference type="ARBA" id="ARBA00004123"/>
    </source>
</evidence>
<dbReference type="AlphaFoldDB" id="A0A6A6Z6P5"/>
<evidence type="ECO:0000313" key="5">
    <source>
        <dbReference type="Proteomes" id="UP000504636"/>
    </source>
</evidence>
<evidence type="ECO:0000259" key="3">
    <source>
        <dbReference type="PROSITE" id="PS50048"/>
    </source>
</evidence>
<reference evidence="6" key="3">
    <citation type="submission" date="2025-04" db="UniProtKB">
        <authorList>
            <consortium name="RefSeq"/>
        </authorList>
    </citation>
    <scope>IDENTIFICATION</scope>
    <source>
        <strain evidence="6">CBS 304.34</strain>
    </source>
</reference>
<reference evidence="6" key="2">
    <citation type="submission" date="2020-04" db="EMBL/GenBank/DDBJ databases">
        <authorList>
            <consortium name="NCBI Genome Project"/>
        </authorList>
    </citation>
    <scope>NUCLEOTIDE SEQUENCE</scope>
    <source>
        <strain evidence="6">CBS 304.34</strain>
    </source>
</reference>
<comment type="subcellular location">
    <subcellularLocation>
        <location evidence="1">Nucleus</location>
    </subcellularLocation>
</comment>
<dbReference type="Gene3D" id="4.10.240.10">
    <property type="entry name" value="Zn(2)-C6 fungal-type DNA-binding domain"/>
    <property type="match status" value="1"/>
</dbReference>
<sequence length="585" mass="66341">MTCRSKHVRCDEKQPNCTRCSRLSLICSWSTPPTSASQVQHGPQELRNLPLEVSTMSLSPAMESPLYCSTRIGDFPERCGLDEWWPGWDMDDGLLPCNFMASPNSSISDIYPQGLASCLNIENFERIFASSGSDNLQSMRNMPGLLLHPSASLSDHHVTLPNSLTLTAPEHKALRHYQTTYSLYRTTKDPNWSTHKVLLSLGSYNPMIMHFLLAVSINDYSLRKGQNSSQEAENHFQAGAGLLIEMMKLGMEDDHVTTMAAYFFIYLYMSKRKSTAPHRLSQLSLTVLDYVERHELNTRCVAFFDSSTTLVTNSTKTNNSLLARLIMWTFDEDVKCSFQSTGGHLARHLTKHSARTKDVYDASRNALATHWGAEYPNSQQLDDDVNSTVLEFLWALMPLWQDINDLSHEHDPNSLESRSRIEQTFLYLEQKYSSVFRLSADAGTKPRPRVLVNADFDVVLFSALQIYYFRSILSDLSMETPPDIQSALKTLLTIIQRTFASRGTELHDRLQWPLFLAGIETDDAIYKDWIFSRLTSERVATALQRTVDAQALSGKRFRMAEIRQMLYDTEDLSLPGSSTGFLNTI</sequence>
<keyword evidence="2" id="KW-0539">Nucleus</keyword>
<dbReference type="PROSITE" id="PS50048">
    <property type="entry name" value="ZN2_CY6_FUNGAL_2"/>
    <property type="match status" value="1"/>
</dbReference>
<dbReference type="InterPro" id="IPR036864">
    <property type="entry name" value="Zn2-C6_fun-type_DNA-bd_sf"/>
</dbReference>
<dbReference type="PANTHER" id="PTHR37534">
    <property type="entry name" value="TRANSCRIPTIONAL ACTIVATOR PROTEIN UGA3"/>
    <property type="match status" value="1"/>
</dbReference>
<dbReference type="OrthoDB" id="648861at2759"/>
<protein>
    <recommendedName>
        <fullName evidence="3">Zn(2)-C6 fungal-type domain-containing protein</fullName>
    </recommendedName>
</protein>
<dbReference type="GO" id="GO:0000981">
    <property type="term" value="F:DNA-binding transcription factor activity, RNA polymerase II-specific"/>
    <property type="evidence" value="ECO:0007669"/>
    <property type="project" value="InterPro"/>
</dbReference>
<dbReference type="InterPro" id="IPR021858">
    <property type="entry name" value="Fun_TF"/>
</dbReference>
<reference evidence="4 6" key="1">
    <citation type="journal article" date="2020" name="Stud. Mycol.">
        <title>101 Dothideomycetes genomes: a test case for predicting lifestyles and emergence of pathogens.</title>
        <authorList>
            <person name="Haridas S."/>
            <person name="Albert R."/>
            <person name="Binder M."/>
            <person name="Bloem J."/>
            <person name="Labutti K."/>
            <person name="Salamov A."/>
            <person name="Andreopoulos B."/>
            <person name="Baker S."/>
            <person name="Barry K."/>
            <person name="Bills G."/>
            <person name="Bluhm B."/>
            <person name="Cannon C."/>
            <person name="Castanera R."/>
            <person name="Culley D."/>
            <person name="Daum C."/>
            <person name="Ezra D."/>
            <person name="Gonzalez J."/>
            <person name="Henrissat B."/>
            <person name="Kuo A."/>
            <person name="Liang C."/>
            <person name="Lipzen A."/>
            <person name="Lutzoni F."/>
            <person name="Magnuson J."/>
            <person name="Mondo S."/>
            <person name="Nolan M."/>
            <person name="Ohm R."/>
            <person name="Pangilinan J."/>
            <person name="Park H.-J."/>
            <person name="Ramirez L."/>
            <person name="Alfaro M."/>
            <person name="Sun H."/>
            <person name="Tritt A."/>
            <person name="Yoshinaga Y."/>
            <person name="Zwiers L.-H."/>
            <person name="Turgeon B."/>
            <person name="Goodwin S."/>
            <person name="Spatafora J."/>
            <person name="Crous P."/>
            <person name="Grigoriev I."/>
        </authorList>
    </citation>
    <scope>NUCLEOTIDE SEQUENCE</scope>
    <source>
        <strain evidence="4 6">CBS 304.34</strain>
    </source>
</reference>
<dbReference type="Proteomes" id="UP000504636">
    <property type="component" value="Unplaced"/>
</dbReference>
<dbReference type="GO" id="GO:0008270">
    <property type="term" value="F:zinc ion binding"/>
    <property type="evidence" value="ECO:0007669"/>
    <property type="project" value="InterPro"/>
</dbReference>
<dbReference type="GO" id="GO:0005634">
    <property type="term" value="C:nucleus"/>
    <property type="evidence" value="ECO:0007669"/>
    <property type="project" value="UniProtKB-SubCell"/>
</dbReference>
<dbReference type="SUPFAM" id="SSF57701">
    <property type="entry name" value="Zn2/Cys6 DNA-binding domain"/>
    <property type="match status" value="1"/>
</dbReference>
<accession>A0A6A6Z6P5</accession>
<dbReference type="Pfam" id="PF11951">
    <property type="entry name" value="Fungal_trans_2"/>
    <property type="match status" value="1"/>
</dbReference>
<evidence type="ECO:0000313" key="6">
    <source>
        <dbReference type="RefSeq" id="XP_033583735.1"/>
    </source>
</evidence>
<dbReference type="InterPro" id="IPR001138">
    <property type="entry name" value="Zn2Cys6_DnaBD"/>
</dbReference>
<dbReference type="SMART" id="SM00066">
    <property type="entry name" value="GAL4"/>
    <property type="match status" value="1"/>
</dbReference>
<dbReference type="Pfam" id="PF00172">
    <property type="entry name" value="Zn_clus"/>
    <property type="match status" value="1"/>
</dbReference>
<dbReference type="PANTHER" id="PTHR37534:SF46">
    <property type="entry name" value="ZN(II)2CYS6 TRANSCRIPTION FACTOR (EUROFUNG)"/>
    <property type="match status" value="1"/>
</dbReference>
<proteinExistence type="predicted"/>
<name>A0A6A6Z6P5_9PEZI</name>
<dbReference type="RefSeq" id="XP_033583735.1">
    <property type="nucleotide sequence ID" value="XM_033716371.1"/>
</dbReference>
<dbReference type="EMBL" id="MU003692">
    <property type="protein sequence ID" value="KAF2816771.1"/>
    <property type="molecule type" value="Genomic_DNA"/>
</dbReference>
<keyword evidence="5" id="KW-1185">Reference proteome</keyword>
<organism evidence="4">
    <name type="scientific">Mytilinidion resinicola</name>
    <dbReference type="NCBI Taxonomy" id="574789"/>
    <lineage>
        <taxon>Eukaryota</taxon>
        <taxon>Fungi</taxon>
        <taxon>Dikarya</taxon>
        <taxon>Ascomycota</taxon>
        <taxon>Pezizomycotina</taxon>
        <taxon>Dothideomycetes</taxon>
        <taxon>Pleosporomycetidae</taxon>
        <taxon>Mytilinidiales</taxon>
        <taxon>Mytilinidiaceae</taxon>
        <taxon>Mytilinidion</taxon>
    </lineage>
</organism>
<feature type="domain" description="Zn(2)-C6 fungal-type" evidence="3">
    <location>
        <begin position="1"/>
        <end position="29"/>
    </location>
</feature>
<dbReference type="GeneID" id="54457264"/>